<dbReference type="RefSeq" id="WP_132873703.1">
    <property type="nucleotide sequence ID" value="NZ_JAJUHT010000001.1"/>
</dbReference>
<keyword evidence="1 10" id="KW-1003">Cell membrane</keyword>
<organism evidence="11 12">
    <name type="scientific">Seleniivibrio woodruffii</name>
    <dbReference type="NCBI Taxonomy" id="1078050"/>
    <lineage>
        <taxon>Bacteria</taxon>
        <taxon>Pseudomonadati</taxon>
        <taxon>Deferribacterota</taxon>
        <taxon>Deferribacteres</taxon>
        <taxon>Deferribacterales</taxon>
        <taxon>Geovibrionaceae</taxon>
        <taxon>Seleniivibrio</taxon>
    </lineage>
</organism>
<keyword evidence="6 10" id="KW-0443">Lipid metabolism</keyword>
<dbReference type="SMART" id="SM01207">
    <property type="entry name" value="G3P_acyltransf"/>
    <property type="match status" value="1"/>
</dbReference>
<dbReference type="AlphaFoldDB" id="A0A4R1KCF3"/>
<evidence type="ECO:0000256" key="1">
    <source>
        <dbReference type="ARBA" id="ARBA00022475"/>
    </source>
</evidence>
<keyword evidence="8 10" id="KW-0594">Phospholipid biosynthesis</keyword>
<reference evidence="11 12" key="1">
    <citation type="submission" date="2019-03" db="EMBL/GenBank/DDBJ databases">
        <title>Genomic Encyclopedia of Type Strains, Phase IV (KMG-IV): sequencing the most valuable type-strain genomes for metagenomic binning, comparative biology and taxonomic classification.</title>
        <authorList>
            <person name="Goeker M."/>
        </authorList>
    </citation>
    <scope>NUCLEOTIDE SEQUENCE [LARGE SCALE GENOMIC DNA]</scope>
    <source>
        <strain evidence="11 12">DSM 24984</strain>
    </source>
</reference>
<comment type="pathway">
    <text evidence="10">Lipid metabolism; phospholipid metabolism.</text>
</comment>
<evidence type="ECO:0000256" key="4">
    <source>
        <dbReference type="ARBA" id="ARBA00022692"/>
    </source>
</evidence>
<comment type="subcellular location">
    <subcellularLocation>
        <location evidence="10">Cell membrane</location>
        <topology evidence="10">Multi-pass membrane protein</topology>
    </subcellularLocation>
</comment>
<accession>A0A4R1KCF3</accession>
<comment type="catalytic activity">
    <reaction evidence="10">
        <text>an acyl phosphate + sn-glycerol 3-phosphate = a 1-acyl-sn-glycero-3-phosphate + phosphate</text>
        <dbReference type="Rhea" id="RHEA:34075"/>
        <dbReference type="ChEBI" id="CHEBI:43474"/>
        <dbReference type="ChEBI" id="CHEBI:57597"/>
        <dbReference type="ChEBI" id="CHEBI:57970"/>
        <dbReference type="ChEBI" id="CHEBI:59918"/>
        <dbReference type="EC" id="2.3.1.275"/>
    </reaction>
</comment>
<dbReference type="Pfam" id="PF02660">
    <property type="entry name" value="G3P_acyltransf"/>
    <property type="match status" value="1"/>
</dbReference>
<keyword evidence="2 10" id="KW-0444">Lipid biosynthesis</keyword>
<dbReference type="GO" id="GO:0005886">
    <property type="term" value="C:plasma membrane"/>
    <property type="evidence" value="ECO:0007669"/>
    <property type="project" value="UniProtKB-SubCell"/>
</dbReference>
<evidence type="ECO:0000256" key="8">
    <source>
        <dbReference type="ARBA" id="ARBA00023209"/>
    </source>
</evidence>
<proteinExistence type="inferred from homology"/>
<comment type="subunit">
    <text evidence="10">Probably interacts with PlsX.</text>
</comment>
<keyword evidence="3 10" id="KW-0808">Transferase</keyword>
<dbReference type="HAMAP" id="MF_01043">
    <property type="entry name" value="PlsY"/>
    <property type="match status" value="1"/>
</dbReference>
<dbReference type="InterPro" id="IPR003811">
    <property type="entry name" value="G3P_acylTferase_PlsY"/>
</dbReference>
<feature type="transmembrane region" description="Helical" evidence="10">
    <location>
        <begin position="85"/>
        <end position="106"/>
    </location>
</feature>
<evidence type="ECO:0000256" key="6">
    <source>
        <dbReference type="ARBA" id="ARBA00023098"/>
    </source>
</evidence>
<dbReference type="GO" id="GO:0043772">
    <property type="term" value="F:acyl-phosphate glycerol-3-phosphate acyltransferase activity"/>
    <property type="evidence" value="ECO:0007669"/>
    <property type="project" value="UniProtKB-UniRule"/>
</dbReference>
<feature type="transmembrane region" description="Helical" evidence="10">
    <location>
        <begin position="6"/>
        <end position="29"/>
    </location>
</feature>
<evidence type="ECO:0000256" key="3">
    <source>
        <dbReference type="ARBA" id="ARBA00022679"/>
    </source>
</evidence>
<dbReference type="OrthoDB" id="9777124at2"/>
<dbReference type="EMBL" id="SMGG01000004">
    <property type="protein sequence ID" value="TCK60839.1"/>
    <property type="molecule type" value="Genomic_DNA"/>
</dbReference>
<feature type="transmembrane region" description="Helical" evidence="10">
    <location>
        <begin position="143"/>
        <end position="161"/>
    </location>
</feature>
<dbReference type="GO" id="GO:0008654">
    <property type="term" value="P:phospholipid biosynthetic process"/>
    <property type="evidence" value="ECO:0007669"/>
    <property type="project" value="UniProtKB-UniRule"/>
</dbReference>
<evidence type="ECO:0000256" key="2">
    <source>
        <dbReference type="ARBA" id="ARBA00022516"/>
    </source>
</evidence>
<feature type="transmembrane region" description="Helical" evidence="10">
    <location>
        <begin position="167"/>
        <end position="183"/>
    </location>
</feature>
<evidence type="ECO:0000256" key="5">
    <source>
        <dbReference type="ARBA" id="ARBA00022989"/>
    </source>
</evidence>
<evidence type="ECO:0000313" key="11">
    <source>
        <dbReference type="EMBL" id="TCK60839.1"/>
    </source>
</evidence>
<keyword evidence="11" id="KW-0012">Acyltransferase</keyword>
<feature type="transmembrane region" description="Helical" evidence="10">
    <location>
        <begin position="112"/>
        <end position="136"/>
    </location>
</feature>
<evidence type="ECO:0000313" key="12">
    <source>
        <dbReference type="Proteomes" id="UP000294614"/>
    </source>
</evidence>
<evidence type="ECO:0000256" key="10">
    <source>
        <dbReference type="HAMAP-Rule" id="MF_01043"/>
    </source>
</evidence>
<keyword evidence="7 10" id="KW-0472">Membrane</keyword>
<dbReference type="UniPathway" id="UPA00085"/>
<comment type="function">
    <text evidence="10">Catalyzes the transfer of an acyl group from acyl-phosphate (acyl-PO(4)) to glycerol-3-phosphate (G3P) to form lysophosphatidic acid (LPA). This enzyme utilizes acyl-phosphate as fatty acyl donor, but not acyl-CoA or acyl-ACP.</text>
</comment>
<keyword evidence="5 10" id="KW-1133">Transmembrane helix</keyword>
<comment type="similarity">
    <text evidence="10">Belongs to the PlsY family.</text>
</comment>
<sequence length="203" mass="21890">MSFVSVLIYFLVIALCYLIGSIPTAYLVVKRIKGIDIRTVGSGNVGASNAARVLGKWGFIGVLFADAMKGFLPVMLLKALYGEDTLVLAGAVALVVGHSFTCFLKFKGGKGVATGLGIFLALAPFQLLIAAVIFGVMLAVFRMISLGSITAAAFLAAMVWFGTEWHYLRYMTLIIAVLVIWLHRGNIARIVRGEERKVGERTS</sequence>
<keyword evidence="4 10" id="KW-0812">Transmembrane</keyword>
<name>A0A4R1KCF3_9BACT</name>
<evidence type="ECO:0000256" key="9">
    <source>
        <dbReference type="ARBA" id="ARBA00023264"/>
    </source>
</evidence>
<protein>
    <recommendedName>
        <fullName evidence="10">Glycerol-3-phosphate acyltransferase</fullName>
    </recommendedName>
    <alternativeName>
        <fullName evidence="10">Acyl-PO4 G3P acyltransferase</fullName>
    </alternativeName>
    <alternativeName>
        <fullName evidence="10">Acyl-phosphate--glycerol-3-phosphate acyltransferase</fullName>
    </alternativeName>
    <alternativeName>
        <fullName evidence="10">G3P acyltransferase</fullName>
        <shortName evidence="10">GPAT</shortName>
        <ecNumber evidence="10">2.3.1.275</ecNumber>
    </alternativeName>
    <alternativeName>
        <fullName evidence="10">Lysophosphatidic acid synthase</fullName>
        <shortName evidence="10">LPA synthase</shortName>
    </alternativeName>
</protein>
<keyword evidence="12" id="KW-1185">Reference proteome</keyword>
<dbReference type="NCBIfam" id="TIGR00023">
    <property type="entry name" value="glycerol-3-phosphate 1-O-acyltransferase PlsY"/>
    <property type="match status" value="1"/>
</dbReference>
<gene>
    <name evidence="10" type="primary">plsY</name>
    <name evidence="11" type="ORF">C8D98_1718</name>
</gene>
<dbReference type="Proteomes" id="UP000294614">
    <property type="component" value="Unassembled WGS sequence"/>
</dbReference>
<dbReference type="PANTHER" id="PTHR30309:SF0">
    <property type="entry name" value="GLYCEROL-3-PHOSPHATE ACYLTRANSFERASE-RELATED"/>
    <property type="match status" value="1"/>
</dbReference>
<dbReference type="PANTHER" id="PTHR30309">
    <property type="entry name" value="INNER MEMBRANE PROTEIN YGIH"/>
    <property type="match status" value="1"/>
</dbReference>
<evidence type="ECO:0000256" key="7">
    <source>
        <dbReference type="ARBA" id="ARBA00023136"/>
    </source>
</evidence>
<keyword evidence="9 10" id="KW-1208">Phospholipid metabolism</keyword>
<comment type="caution">
    <text evidence="11">The sequence shown here is derived from an EMBL/GenBank/DDBJ whole genome shotgun (WGS) entry which is preliminary data.</text>
</comment>
<dbReference type="EC" id="2.3.1.275" evidence="10"/>